<dbReference type="EMBL" id="JAVDRF010000012">
    <property type="protein sequence ID" value="MDR6538845.1"/>
    <property type="molecule type" value="Genomic_DNA"/>
</dbReference>
<dbReference type="Proteomes" id="UP001184230">
    <property type="component" value="Unassembled WGS sequence"/>
</dbReference>
<organism evidence="1 2">
    <name type="scientific">Variovorax soli</name>
    <dbReference type="NCBI Taxonomy" id="376815"/>
    <lineage>
        <taxon>Bacteria</taxon>
        <taxon>Pseudomonadati</taxon>
        <taxon>Pseudomonadota</taxon>
        <taxon>Betaproteobacteria</taxon>
        <taxon>Burkholderiales</taxon>
        <taxon>Comamonadaceae</taxon>
        <taxon>Variovorax</taxon>
    </lineage>
</organism>
<accession>A0ABU1NLF8</accession>
<gene>
    <name evidence="1" type="ORF">J2739_004638</name>
</gene>
<comment type="caution">
    <text evidence="1">The sequence shown here is derived from an EMBL/GenBank/DDBJ whole genome shotgun (WGS) entry which is preliminary data.</text>
</comment>
<evidence type="ECO:0000313" key="2">
    <source>
        <dbReference type="Proteomes" id="UP001184230"/>
    </source>
</evidence>
<protein>
    <recommendedName>
        <fullName evidence="3">HTH cro/C1-type domain-containing protein</fullName>
    </recommendedName>
</protein>
<proteinExistence type="predicted"/>
<reference evidence="1 2" key="1">
    <citation type="submission" date="2023-07" db="EMBL/GenBank/DDBJ databases">
        <title>Sorghum-associated microbial communities from plants grown in Nebraska, USA.</title>
        <authorList>
            <person name="Schachtman D."/>
        </authorList>
    </citation>
    <scope>NUCLEOTIDE SEQUENCE [LARGE SCALE GENOMIC DNA]</scope>
    <source>
        <strain evidence="1 2">DS1781</strain>
    </source>
</reference>
<dbReference type="Gene3D" id="1.10.260.40">
    <property type="entry name" value="lambda repressor-like DNA-binding domains"/>
    <property type="match status" value="1"/>
</dbReference>
<dbReference type="InterPro" id="IPR010982">
    <property type="entry name" value="Lambda_DNA-bd_dom_sf"/>
</dbReference>
<evidence type="ECO:0008006" key="3">
    <source>
        <dbReference type="Google" id="ProtNLM"/>
    </source>
</evidence>
<keyword evidence="2" id="KW-1185">Reference proteome</keyword>
<evidence type="ECO:0000313" key="1">
    <source>
        <dbReference type="EMBL" id="MDR6538845.1"/>
    </source>
</evidence>
<name>A0ABU1NLF8_9BURK</name>
<sequence>MTNTELARATGRSQGAVTQWLDGTAKSLKGETAALIERATGYRAYWLITGKGPKRVEDIEPQFKWDVLTSLEILGKSIEQVVDSGARASAVSMLTTYINDPSGNLDVLPLIAKRLSGERPNEMDKDFWDGKRANAEPVKIAAPKSGKQK</sequence>